<dbReference type="AlphaFoldDB" id="A0A6A4WL43"/>
<dbReference type="Proteomes" id="UP000440578">
    <property type="component" value="Unassembled WGS sequence"/>
</dbReference>
<evidence type="ECO:0000313" key="2">
    <source>
        <dbReference type="EMBL" id="KAF0303362.1"/>
    </source>
</evidence>
<name>A0A6A4WL43_AMPAM</name>
<reference evidence="2 3" key="1">
    <citation type="submission" date="2019-07" db="EMBL/GenBank/DDBJ databases">
        <title>Draft genome assembly of a fouling barnacle, Amphibalanus amphitrite (Darwin, 1854): The first reference genome for Thecostraca.</title>
        <authorList>
            <person name="Kim W."/>
        </authorList>
    </citation>
    <scope>NUCLEOTIDE SEQUENCE [LARGE SCALE GENOMIC DNA]</scope>
    <source>
        <strain evidence="2">SNU_AA5</strain>
        <tissue evidence="2">Soma without cirri and trophi</tissue>
    </source>
</reference>
<organism evidence="2 3">
    <name type="scientific">Amphibalanus amphitrite</name>
    <name type="common">Striped barnacle</name>
    <name type="synonym">Balanus amphitrite</name>
    <dbReference type="NCBI Taxonomy" id="1232801"/>
    <lineage>
        <taxon>Eukaryota</taxon>
        <taxon>Metazoa</taxon>
        <taxon>Ecdysozoa</taxon>
        <taxon>Arthropoda</taxon>
        <taxon>Crustacea</taxon>
        <taxon>Multicrustacea</taxon>
        <taxon>Cirripedia</taxon>
        <taxon>Thoracica</taxon>
        <taxon>Thoracicalcarea</taxon>
        <taxon>Balanomorpha</taxon>
        <taxon>Balanoidea</taxon>
        <taxon>Balanidae</taxon>
        <taxon>Amphibalaninae</taxon>
        <taxon>Amphibalanus</taxon>
    </lineage>
</organism>
<gene>
    <name evidence="2" type="ORF">FJT64_024649</name>
</gene>
<keyword evidence="3" id="KW-1185">Reference proteome</keyword>
<sequence length="116" mass="12471">MLMCSVLYDAKSFPKGTLTDESLVFIQDALVCSMEDSKNPRSDNEAEVAPLLVQSRALIDLHNKAERSPLQMAPPGLASDLQPPSVELTAGTGGSTVNLLPATKHQKMLKSSDDVF</sequence>
<proteinExistence type="predicted"/>
<accession>A0A6A4WL43</accession>
<evidence type="ECO:0000313" key="3">
    <source>
        <dbReference type="Proteomes" id="UP000440578"/>
    </source>
</evidence>
<comment type="caution">
    <text evidence="2">The sequence shown here is derived from an EMBL/GenBank/DDBJ whole genome shotgun (WGS) entry which is preliminary data.</text>
</comment>
<dbReference type="EMBL" id="VIIS01000950">
    <property type="protein sequence ID" value="KAF0303362.1"/>
    <property type="molecule type" value="Genomic_DNA"/>
</dbReference>
<protein>
    <submittedName>
        <fullName evidence="2">Uncharacterized protein</fullName>
    </submittedName>
</protein>
<feature type="region of interest" description="Disordered" evidence="1">
    <location>
        <begin position="66"/>
        <end position="116"/>
    </location>
</feature>
<evidence type="ECO:0000256" key="1">
    <source>
        <dbReference type="SAM" id="MobiDB-lite"/>
    </source>
</evidence>